<name>A0AAV4D4K2_9GAST</name>
<protein>
    <submittedName>
        <fullName evidence="12">Nucleoporin p54</fullName>
    </submittedName>
</protein>
<evidence type="ECO:0000313" key="13">
    <source>
        <dbReference type="Proteomes" id="UP000735302"/>
    </source>
</evidence>
<evidence type="ECO:0000256" key="8">
    <source>
        <dbReference type="ARBA" id="ARBA00023242"/>
    </source>
</evidence>
<feature type="domain" description="Nucleoporin Nup54 alpha-helical" evidence="11">
    <location>
        <begin position="359"/>
        <end position="495"/>
    </location>
</feature>
<dbReference type="Proteomes" id="UP000735302">
    <property type="component" value="Unassembled WGS sequence"/>
</dbReference>
<evidence type="ECO:0000256" key="7">
    <source>
        <dbReference type="ARBA" id="ARBA00023132"/>
    </source>
</evidence>
<proteinExistence type="inferred from homology"/>
<evidence type="ECO:0000256" key="9">
    <source>
        <dbReference type="ARBA" id="ARBA00060798"/>
    </source>
</evidence>
<feature type="compositionally biased region" description="Acidic residues" evidence="10">
    <location>
        <begin position="499"/>
        <end position="529"/>
    </location>
</feature>
<dbReference type="FunFam" id="1.20.5.490:FF:000003">
    <property type="entry name" value="nucleoporin p54 isoform X1"/>
    <property type="match status" value="1"/>
</dbReference>
<dbReference type="Gene3D" id="1.20.5.490">
    <property type="entry name" value="Single helix bin"/>
    <property type="match status" value="1"/>
</dbReference>
<dbReference type="GO" id="GO:0051028">
    <property type="term" value="P:mRNA transport"/>
    <property type="evidence" value="ECO:0007669"/>
    <property type="project" value="UniProtKB-KW"/>
</dbReference>
<keyword evidence="13" id="KW-1185">Reference proteome</keyword>
<keyword evidence="6" id="KW-0811">Translocation</keyword>
<dbReference type="InterPro" id="IPR025712">
    <property type="entry name" value="Nup54_alpha-helical_dom"/>
</dbReference>
<dbReference type="GO" id="GO:0006999">
    <property type="term" value="P:nuclear pore organization"/>
    <property type="evidence" value="ECO:0007669"/>
    <property type="project" value="TreeGrafter"/>
</dbReference>
<dbReference type="InterPro" id="IPR024864">
    <property type="entry name" value="Nup54/Nup57/Nup44"/>
</dbReference>
<evidence type="ECO:0000256" key="10">
    <source>
        <dbReference type="SAM" id="MobiDB-lite"/>
    </source>
</evidence>
<dbReference type="Pfam" id="PF13874">
    <property type="entry name" value="Nup54"/>
    <property type="match status" value="1"/>
</dbReference>
<sequence>MSLFGSTTSTTTQPSVFGTATQSLFGSGATSTPSTGFGGFGSSTGFGTGSTGGLGAFGTGNTTTSASTGGFGGFGATATTSAPSLFGGFGTTTTTASSNPFSFNTATTSASTGFGGFGGGTSTFGTGLGSTTSTGFGTGLSTFGGTGAGLGGGTGLFGATNQQQQQVTQQQADANLANVAMAVSLPQIYGDERDAIIARWNQLQAYWGTGKGFFSQQGSVEFKPDNHFCRFKALGYHLIPKGDNEQGQVALVLGKKEADVTAAQQQIMDSLHRILGSKPTLSVCVEGIKPLPEDKTEVVIYVLERPASGPAKRVMASDLFNFLNQGTTRQQVASQLNVESMLPRVGWTAEQLKEYLEKPPAGVDPLLWQQAKLDNPDPEKYIPVPMIGFKELQRRLKLQAEQTRLYQQRLDVISGDLSNLQTQHSTMLSKLEDYKRKDLELGHRLLKVISKQEIYRKMGYAIQEEEETLKVQLEQLQAELNHPTQFKGRLNELISTNKEDEDEGSPVDDVGVETDDESDVNFDVEEGEGDGLLLDSSDDDGSECRSRSSPSPTAEIVLSIFFNIP</sequence>
<gene>
    <name evidence="12" type="ORF">PoB_006556400</name>
</gene>
<feature type="region of interest" description="Disordered" evidence="10">
    <location>
        <begin position="495"/>
        <end position="552"/>
    </location>
</feature>
<keyword evidence="5" id="KW-0653">Protein transport</keyword>
<keyword evidence="4" id="KW-0509">mRNA transport</keyword>
<keyword evidence="2" id="KW-0813">Transport</keyword>
<comment type="caution">
    <text evidence="12">The sequence shown here is derived from an EMBL/GenBank/DDBJ whole genome shotgun (WGS) entry which is preliminary data.</text>
</comment>
<evidence type="ECO:0000256" key="1">
    <source>
        <dbReference type="ARBA" id="ARBA00004567"/>
    </source>
</evidence>
<comment type="subcellular location">
    <subcellularLocation>
        <location evidence="1">Nucleus</location>
        <location evidence="1">Nuclear pore complex</location>
    </subcellularLocation>
</comment>
<dbReference type="GO" id="GO:0017056">
    <property type="term" value="F:structural constituent of nuclear pore"/>
    <property type="evidence" value="ECO:0007669"/>
    <property type="project" value="TreeGrafter"/>
</dbReference>
<keyword evidence="3" id="KW-0677">Repeat</keyword>
<organism evidence="12 13">
    <name type="scientific">Plakobranchus ocellatus</name>
    <dbReference type="NCBI Taxonomy" id="259542"/>
    <lineage>
        <taxon>Eukaryota</taxon>
        <taxon>Metazoa</taxon>
        <taxon>Spiralia</taxon>
        <taxon>Lophotrochozoa</taxon>
        <taxon>Mollusca</taxon>
        <taxon>Gastropoda</taxon>
        <taxon>Heterobranchia</taxon>
        <taxon>Euthyneura</taxon>
        <taxon>Panpulmonata</taxon>
        <taxon>Sacoglossa</taxon>
        <taxon>Placobranchoidea</taxon>
        <taxon>Plakobranchidae</taxon>
        <taxon>Plakobranchus</taxon>
    </lineage>
</organism>
<keyword evidence="7" id="KW-0906">Nuclear pore complex</keyword>
<accession>A0AAV4D4K2</accession>
<comment type="similarity">
    <text evidence="9">Belongs to the NUP54 family.</text>
</comment>
<dbReference type="GO" id="GO:0036228">
    <property type="term" value="P:protein localization to nuclear inner membrane"/>
    <property type="evidence" value="ECO:0007669"/>
    <property type="project" value="TreeGrafter"/>
</dbReference>
<evidence type="ECO:0000256" key="3">
    <source>
        <dbReference type="ARBA" id="ARBA00022737"/>
    </source>
</evidence>
<evidence type="ECO:0000313" key="12">
    <source>
        <dbReference type="EMBL" id="GFO39059.1"/>
    </source>
</evidence>
<dbReference type="GO" id="GO:0006607">
    <property type="term" value="P:NLS-bearing protein import into nucleus"/>
    <property type="evidence" value="ECO:0007669"/>
    <property type="project" value="TreeGrafter"/>
</dbReference>
<evidence type="ECO:0000259" key="11">
    <source>
        <dbReference type="Pfam" id="PF13874"/>
    </source>
</evidence>
<evidence type="ECO:0000256" key="4">
    <source>
        <dbReference type="ARBA" id="ARBA00022816"/>
    </source>
</evidence>
<dbReference type="PANTHER" id="PTHR13000:SF0">
    <property type="entry name" value="NUCLEOPORIN P54"/>
    <property type="match status" value="1"/>
</dbReference>
<evidence type="ECO:0000256" key="5">
    <source>
        <dbReference type="ARBA" id="ARBA00022927"/>
    </source>
</evidence>
<dbReference type="EMBL" id="BLXT01007370">
    <property type="protein sequence ID" value="GFO39059.1"/>
    <property type="molecule type" value="Genomic_DNA"/>
</dbReference>
<dbReference type="PANTHER" id="PTHR13000">
    <property type="entry name" value="NUCLEOPORIN P54"/>
    <property type="match status" value="1"/>
</dbReference>
<keyword evidence="8" id="KW-0539">Nucleus</keyword>
<evidence type="ECO:0000256" key="6">
    <source>
        <dbReference type="ARBA" id="ARBA00023010"/>
    </source>
</evidence>
<dbReference type="GO" id="GO:0044613">
    <property type="term" value="C:nuclear pore central transport channel"/>
    <property type="evidence" value="ECO:0007669"/>
    <property type="project" value="TreeGrafter"/>
</dbReference>
<reference evidence="12 13" key="1">
    <citation type="journal article" date="2021" name="Elife">
        <title>Chloroplast acquisition without the gene transfer in kleptoplastic sea slugs, Plakobranchus ocellatus.</title>
        <authorList>
            <person name="Maeda T."/>
            <person name="Takahashi S."/>
            <person name="Yoshida T."/>
            <person name="Shimamura S."/>
            <person name="Takaki Y."/>
            <person name="Nagai Y."/>
            <person name="Toyoda A."/>
            <person name="Suzuki Y."/>
            <person name="Arimoto A."/>
            <person name="Ishii H."/>
            <person name="Satoh N."/>
            <person name="Nishiyama T."/>
            <person name="Hasebe M."/>
            <person name="Maruyama T."/>
            <person name="Minagawa J."/>
            <person name="Obokata J."/>
            <person name="Shigenobu S."/>
        </authorList>
    </citation>
    <scope>NUCLEOTIDE SEQUENCE [LARGE SCALE GENOMIC DNA]</scope>
</reference>
<evidence type="ECO:0000256" key="2">
    <source>
        <dbReference type="ARBA" id="ARBA00022448"/>
    </source>
</evidence>
<dbReference type="AlphaFoldDB" id="A0AAV4D4K2"/>